<evidence type="ECO:0000256" key="4">
    <source>
        <dbReference type="ARBA" id="ARBA00022759"/>
    </source>
</evidence>
<protein>
    <recommendedName>
        <fullName evidence="6">Putative mRNA interferase YoeB</fullName>
    </recommendedName>
</protein>
<reference evidence="7 8" key="1">
    <citation type="submission" date="2022-03" db="EMBL/GenBank/DDBJ databases">
        <title>Chryseobacterium sp. isolated from particulate matters in swine house.</title>
        <authorList>
            <person name="Won M."/>
            <person name="Kim S.-J."/>
            <person name="Kwon S.-W."/>
        </authorList>
    </citation>
    <scope>NUCLEOTIDE SEQUENCE [LARGE SCALE GENOMIC DNA]</scope>
    <source>
        <strain evidence="7 8">SC2-2</strain>
    </source>
</reference>
<evidence type="ECO:0000256" key="3">
    <source>
        <dbReference type="ARBA" id="ARBA00022722"/>
    </source>
</evidence>
<dbReference type="PANTHER" id="PTHR38039">
    <property type="entry name" value="TOXIN YOEB"/>
    <property type="match status" value="1"/>
</dbReference>
<sequence length="90" mass="10570">MYHLEISDLAKRHIAEFKKSDTQSFKKVSKLLNELVHHPTTGTGQPEMLKGNFANYWSRRINKKDRLVYRIVAEIVEVFVLQAKGHYLEK</sequence>
<evidence type="ECO:0000256" key="1">
    <source>
        <dbReference type="ARBA" id="ARBA00008172"/>
    </source>
</evidence>
<evidence type="ECO:0000256" key="2">
    <source>
        <dbReference type="ARBA" id="ARBA00022649"/>
    </source>
</evidence>
<evidence type="ECO:0000256" key="5">
    <source>
        <dbReference type="ARBA" id="ARBA00022801"/>
    </source>
</evidence>
<dbReference type="PANTHER" id="PTHR38039:SF1">
    <property type="entry name" value="TOXIN YOEB"/>
    <property type="match status" value="1"/>
</dbReference>
<dbReference type="SUPFAM" id="SSF143011">
    <property type="entry name" value="RelE-like"/>
    <property type="match status" value="1"/>
</dbReference>
<dbReference type="InterPro" id="IPR035093">
    <property type="entry name" value="RelE/ParE_toxin_dom_sf"/>
</dbReference>
<evidence type="ECO:0000313" key="8">
    <source>
        <dbReference type="Proteomes" id="UP000831460"/>
    </source>
</evidence>
<gene>
    <name evidence="7" type="ORF">MTP09_10910</name>
</gene>
<evidence type="ECO:0000256" key="6">
    <source>
        <dbReference type="ARBA" id="ARBA00030388"/>
    </source>
</evidence>
<dbReference type="EMBL" id="CP094532">
    <property type="protein sequence ID" value="UOE40413.1"/>
    <property type="molecule type" value="Genomic_DNA"/>
</dbReference>
<keyword evidence="3" id="KW-0540">Nuclease</keyword>
<comment type="similarity">
    <text evidence="1">Belongs to the YoeB family.</text>
</comment>
<keyword evidence="2" id="KW-1277">Toxin-antitoxin system</keyword>
<keyword evidence="4" id="KW-0255">Endonuclease</keyword>
<organism evidence="7 8">
    <name type="scientific">Chryseobacterium suipulveris</name>
    <dbReference type="NCBI Taxonomy" id="2929800"/>
    <lineage>
        <taxon>Bacteria</taxon>
        <taxon>Pseudomonadati</taxon>
        <taxon>Bacteroidota</taxon>
        <taxon>Flavobacteriia</taxon>
        <taxon>Flavobacteriales</taxon>
        <taxon>Weeksellaceae</taxon>
        <taxon>Chryseobacterium group</taxon>
        <taxon>Chryseobacterium</taxon>
    </lineage>
</organism>
<dbReference type="Proteomes" id="UP000831460">
    <property type="component" value="Chromosome"/>
</dbReference>
<dbReference type="RefSeq" id="WP_243548437.1">
    <property type="nucleotide sequence ID" value="NZ_CP094532.1"/>
</dbReference>
<keyword evidence="5" id="KW-0378">Hydrolase</keyword>
<dbReference type="Pfam" id="PF06769">
    <property type="entry name" value="YoeB_toxin"/>
    <property type="match status" value="1"/>
</dbReference>
<dbReference type="NCBIfam" id="TIGR02116">
    <property type="entry name" value="toxin_Txe_YoeB"/>
    <property type="match status" value="1"/>
</dbReference>
<accession>A0ABY4BMJ7</accession>
<proteinExistence type="inferred from homology"/>
<evidence type="ECO:0000313" key="7">
    <source>
        <dbReference type="EMBL" id="UOE40413.1"/>
    </source>
</evidence>
<dbReference type="InterPro" id="IPR009614">
    <property type="entry name" value="YoeB_toxin"/>
</dbReference>
<dbReference type="Gene3D" id="3.30.2310.20">
    <property type="entry name" value="RelE-like"/>
    <property type="match status" value="1"/>
</dbReference>
<keyword evidence="8" id="KW-1185">Reference proteome</keyword>
<name>A0ABY4BMJ7_9FLAO</name>